<dbReference type="SUPFAM" id="SSF54506">
    <property type="entry name" value="Diaminopimelate epimerase-like"/>
    <property type="match status" value="2"/>
</dbReference>
<dbReference type="GO" id="GO:0005829">
    <property type="term" value="C:cytosol"/>
    <property type="evidence" value="ECO:0007669"/>
    <property type="project" value="TreeGrafter"/>
</dbReference>
<dbReference type="HAMAP" id="MF_00197">
    <property type="entry name" value="DAP_epimerase"/>
    <property type="match status" value="1"/>
</dbReference>
<evidence type="ECO:0000256" key="1">
    <source>
        <dbReference type="ARBA" id="ARBA00010219"/>
    </source>
</evidence>
<dbReference type="EMBL" id="CAEZUX010000105">
    <property type="protein sequence ID" value="CAB4618793.1"/>
    <property type="molecule type" value="Genomic_DNA"/>
</dbReference>
<dbReference type="GO" id="GO:0009089">
    <property type="term" value="P:lysine biosynthetic process via diaminopimelate"/>
    <property type="evidence" value="ECO:0007669"/>
    <property type="project" value="InterPro"/>
</dbReference>
<comment type="similarity">
    <text evidence="1">Belongs to the diaminopimelate epimerase family.</text>
</comment>
<dbReference type="InterPro" id="IPR001653">
    <property type="entry name" value="DAP_epimerase_DapF"/>
</dbReference>
<dbReference type="Gene3D" id="3.10.310.10">
    <property type="entry name" value="Diaminopimelate Epimerase, Chain A, domain 1"/>
    <property type="match status" value="2"/>
</dbReference>
<keyword evidence="2" id="KW-0413">Isomerase</keyword>
<proteinExistence type="inferred from homology"/>
<accession>A0A6J6I2F2</accession>
<dbReference type="GO" id="GO:0008837">
    <property type="term" value="F:diaminopimelate epimerase activity"/>
    <property type="evidence" value="ECO:0007669"/>
    <property type="project" value="InterPro"/>
</dbReference>
<dbReference type="PANTHER" id="PTHR31689:SF0">
    <property type="entry name" value="DIAMINOPIMELATE EPIMERASE"/>
    <property type="match status" value="1"/>
</dbReference>
<organism evidence="3">
    <name type="scientific">freshwater metagenome</name>
    <dbReference type="NCBI Taxonomy" id="449393"/>
    <lineage>
        <taxon>unclassified sequences</taxon>
        <taxon>metagenomes</taxon>
        <taxon>ecological metagenomes</taxon>
    </lineage>
</organism>
<dbReference type="PANTHER" id="PTHR31689">
    <property type="entry name" value="DIAMINOPIMELATE EPIMERASE, CHLOROPLASTIC"/>
    <property type="match status" value="1"/>
</dbReference>
<sequence length="268" mass="27938">MRATLTKHHGLENDFLVYDLAQGEPDAAWPDVARDVCARSTGIGADGLLLLGMDGSTNLTMRLYNADGSVAEMSGNGIRCLVQAAHAALQGTANTTYSVRTDAGMRTATVVGDWDGDVIQVSVDMGEVTNLNEPEGWAGLECDPMRPVSHVSLGNPHSVVGVEEVAFVDLGRLGSIVPQVNLEIIEQGPGVNAITMRVHERGAGITRACGTGACAAADAALSWGLVPKGVEEVVVHMDGGVARVRISDDRRAILIGPAAFIATVTVSV</sequence>
<evidence type="ECO:0000256" key="2">
    <source>
        <dbReference type="ARBA" id="ARBA00023235"/>
    </source>
</evidence>
<dbReference type="Pfam" id="PF01678">
    <property type="entry name" value="DAP_epimerase"/>
    <property type="match status" value="2"/>
</dbReference>
<dbReference type="AlphaFoldDB" id="A0A6J6I2F2"/>
<evidence type="ECO:0000313" key="3">
    <source>
        <dbReference type="EMBL" id="CAB4618793.1"/>
    </source>
</evidence>
<protein>
    <submittedName>
        <fullName evidence="3">Unannotated protein</fullName>
    </submittedName>
</protein>
<gene>
    <name evidence="3" type="ORF">UFOPK1874_00899</name>
</gene>
<name>A0A6J6I2F2_9ZZZZ</name>
<reference evidence="3" key="1">
    <citation type="submission" date="2020-05" db="EMBL/GenBank/DDBJ databases">
        <authorList>
            <person name="Chiriac C."/>
            <person name="Salcher M."/>
            <person name="Ghai R."/>
            <person name="Kavagutti S V."/>
        </authorList>
    </citation>
    <scope>NUCLEOTIDE SEQUENCE</scope>
</reference>
<dbReference type="NCBIfam" id="TIGR00652">
    <property type="entry name" value="DapF"/>
    <property type="match status" value="1"/>
</dbReference>